<keyword evidence="9" id="KW-1185">Reference proteome</keyword>
<organism evidence="8 9">
    <name type="scientific">Krasilnikoviella flava</name>
    <dbReference type="NCBI Taxonomy" id="526729"/>
    <lineage>
        <taxon>Bacteria</taxon>
        <taxon>Bacillati</taxon>
        <taxon>Actinomycetota</taxon>
        <taxon>Actinomycetes</taxon>
        <taxon>Micrococcales</taxon>
        <taxon>Promicromonosporaceae</taxon>
        <taxon>Krasilnikoviella</taxon>
    </lineage>
</organism>
<dbReference type="PROSITE" id="PS51257">
    <property type="entry name" value="PROKAR_LIPOPROTEIN"/>
    <property type="match status" value="1"/>
</dbReference>
<dbReference type="InterPro" id="IPR006059">
    <property type="entry name" value="SBP"/>
</dbReference>
<dbReference type="Gene3D" id="3.40.190.10">
    <property type="entry name" value="Periplasmic binding protein-like II"/>
    <property type="match status" value="2"/>
</dbReference>
<keyword evidence="2 7" id="KW-0732">Signal</keyword>
<evidence type="ECO:0000256" key="2">
    <source>
        <dbReference type="ARBA" id="ARBA00022729"/>
    </source>
</evidence>
<evidence type="ECO:0000256" key="3">
    <source>
        <dbReference type="ARBA" id="ARBA00023136"/>
    </source>
</evidence>
<dbReference type="Proteomes" id="UP000189777">
    <property type="component" value="Unassembled WGS sequence"/>
</dbReference>
<evidence type="ECO:0000256" key="7">
    <source>
        <dbReference type="SAM" id="SignalP"/>
    </source>
</evidence>
<feature type="chain" id="PRO_5038456968" evidence="7">
    <location>
        <begin position="21"/>
        <end position="538"/>
    </location>
</feature>
<dbReference type="PANTHER" id="PTHR43649">
    <property type="entry name" value="ARABINOSE-BINDING PROTEIN-RELATED"/>
    <property type="match status" value="1"/>
</dbReference>
<reference evidence="8 9" key="1">
    <citation type="submission" date="2017-02" db="EMBL/GenBank/DDBJ databases">
        <authorList>
            <person name="Peterson S.W."/>
        </authorList>
    </citation>
    <scope>NUCLEOTIDE SEQUENCE [LARGE SCALE GENOMIC DNA]</scope>
    <source>
        <strain evidence="8 9">DSM 21481</strain>
    </source>
</reference>
<gene>
    <name evidence="8" type="ORF">SAMN04324258_3132</name>
</gene>
<dbReference type="STRING" id="526729.SAMN04324258_3132"/>
<evidence type="ECO:0000313" key="8">
    <source>
        <dbReference type="EMBL" id="SKC72285.1"/>
    </source>
</evidence>
<dbReference type="AlphaFoldDB" id="A0A1T5L9C0"/>
<dbReference type="PANTHER" id="PTHR43649:SF33">
    <property type="entry name" value="POLYGALACTURONAN_RHAMNOGALACTURONAN-BINDING PROTEIN YTCQ"/>
    <property type="match status" value="1"/>
</dbReference>
<sequence length="538" mass="59487">MRHRRFVIPAVTTLTLLALAACSGGSEQTTEIEDASADYGLNADGLPIVDKTLTLSFGGSKSALAPDYSEMELVQRWEQDTNIAIEWENLPDQVYQEKKNLMLASGDLPDVLFNSGLTDAEVVDNGTNGTLLPLEDLIDEHAPTLKKILDERLDVRAAITASDGHIYTLPSVEELGILPYPNFLFINTTWLDELGLEMPRTVEEYHQALQAFATQDPNGNGKADEIPLSFRPDSFAANPWDLITALGGQPENNDHRIVRDGKVEFTANTDEYRAGVKGLGDWYADGLIDPESFSQDDVAYLAKGKADAPVLGSFFWWELDEMVGENRLDDYAIVGVLEGSDGQQRASVTNNQEISRGAMAITRANKYPVATMRWADRLYDPVMSAETSWGPIGVTLEKDPESGLLVQIPAPKGTSEGERRQQVAPGGPRITTAEDFETVVAPEPRAAERQKLVQEYYEPFAANEKYPPVLLSNDELDQVSYPETDIKTLVKEKFAAWIVDGTIDGEWDAYVSQLESLGVDEVTATYQQAYDRFMETDQ</sequence>
<keyword evidence="3" id="KW-0472">Membrane</keyword>
<dbReference type="CDD" id="cd13581">
    <property type="entry name" value="PBP2_AlgQ_like_2"/>
    <property type="match status" value="1"/>
</dbReference>
<dbReference type="InterPro" id="IPR050490">
    <property type="entry name" value="Bact_solute-bd_prot1"/>
</dbReference>
<evidence type="ECO:0000256" key="4">
    <source>
        <dbReference type="ARBA" id="ARBA00023139"/>
    </source>
</evidence>
<evidence type="ECO:0000256" key="5">
    <source>
        <dbReference type="ARBA" id="ARBA00023288"/>
    </source>
</evidence>
<feature type="region of interest" description="Disordered" evidence="6">
    <location>
        <begin position="409"/>
        <end position="429"/>
    </location>
</feature>
<dbReference type="RefSeq" id="WP_079575374.1">
    <property type="nucleotide sequence ID" value="NZ_FUZQ01000005.1"/>
</dbReference>
<keyword evidence="5" id="KW-0449">Lipoprotein</keyword>
<keyword evidence="1" id="KW-1003">Cell membrane</keyword>
<dbReference type="OrthoDB" id="3225049at2"/>
<name>A0A1T5L9C0_9MICO</name>
<proteinExistence type="predicted"/>
<dbReference type="SUPFAM" id="SSF53850">
    <property type="entry name" value="Periplasmic binding protein-like II"/>
    <property type="match status" value="1"/>
</dbReference>
<protein>
    <submittedName>
        <fullName evidence="8">Putative aldouronate transport system substrate-binding protein</fullName>
    </submittedName>
</protein>
<feature type="signal peptide" evidence="7">
    <location>
        <begin position="1"/>
        <end position="20"/>
    </location>
</feature>
<evidence type="ECO:0000256" key="6">
    <source>
        <dbReference type="SAM" id="MobiDB-lite"/>
    </source>
</evidence>
<evidence type="ECO:0000256" key="1">
    <source>
        <dbReference type="ARBA" id="ARBA00022475"/>
    </source>
</evidence>
<dbReference type="EMBL" id="FUZQ01000005">
    <property type="protein sequence ID" value="SKC72285.1"/>
    <property type="molecule type" value="Genomic_DNA"/>
</dbReference>
<keyword evidence="4" id="KW-0564">Palmitate</keyword>
<evidence type="ECO:0000313" key="9">
    <source>
        <dbReference type="Proteomes" id="UP000189777"/>
    </source>
</evidence>
<dbReference type="Pfam" id="PF01547">
    <property type="entry name" value="SBP_bac_1"/>
    <property type="match status" value="1"/>
</dbReference>
<accession>A0A1T5L9C0</accession>